<gene>
    <name evidence="3" type="ORF">ENS64_09075</name>
</gene>
<accession>A0A7C4LL94</accession>
<comment type="caution">
    <text evidence="3">The sequence shown here is derived from an EMBL/GenBank/DDBJ whole genome shotgun (WGS) entry which is preliminary data.</text>
</comment>
<sequence>MSKEWYYEVMGTAVGPISSAELKRRAQLGQIGPDTPVRLGTEGKWQPAERVKGLLDPPPPPPPTLPSSAPVFPTVRPSSGTIPVVAVSTAPAPAASAAVGATYSVPMEAGHPVDPDELLPHEYDFFRLVGFEQAIGTALHQVLVDHCRNHGLTFTEVTKRALAEFLGRKDLLESPEKTPGGEAEKQPAPDSAPA</sequence>
<dbReference type="Pfam" id="PF14237">
    <property type="entry name" value="GYF_2"/>
    <property type="match status" value="1"/>
</dbReference>
<protein>
    <submittedName>
        <fullName evidence="3">DUF4339 domain-containing protein</fullName>
    </submittedName>
</protein>
<feature type="domain" description="GYF" evidence="2">
    <location>
        <begin position="5"/>
        <end position="54"/>
    </location>
</feature>
<dbReference type="InterPro" id="IPR025640">
    <property type="entry name" value="GYF_2"/>
</dbReference>
<organism evidence="3">
    <name type="scientific">Schlesneria paludicola</name>
    <dbReference type="NCBI Taxonomy" id="360056"/>
    <lineage>
        <taxon>Bacteria</taxon>
        <taxon>Pseudomonadati</taxon>
        <taxon>Planctomycetota</taxon>
        <taxon>Planctomycetia</taxon>
        <taxon>Planctomycetales</taxon>
        <taxon>Planctomycetaceae</taxon>
        <taxon>Schlesneria</taxon>
    </lineage>
</organism>
<evidence type="ECO:0000259" key="2">
    <source>
        <dbReference type="Pfam" id="PF14237"/>
    </source>
</evidence>
<name>A0A7C4LL94_9PLAN</name>
<feature type="region of interest" description="Disordered" evidence="1">
    <location>
        <begin position="170"/>
        <end position="194"/>
    </location>
</feature>
<proteinExistence type="predicted"/>
<evidence type="ECO:0000256" key="1">
    <source>
        <dbReference type="SAM" id="MobiDB-lite"/>
    </source>
</evidence>
<reference evidence="3" key="1">
    <citation type="journal article" date="2020" name="mSystems">
        <title>Genome- and Community-Level Interaction Insights into Carbon Utilization and Element Cycling Functions of Hydrothermarchaeota in Hydrothermal Sediment.</title>
        <authorList>
            <person name="Zhou Z."/>
            <person name="Liu Y."/>
            <person name="Xu W."/>
            <person name="Pan J."/>
            <person name="Luo Z.H."/>
            <person name="Li M."/>
        </authorList>
    </citation>
    <scope>NUCLEOTIDE SEQUENCE [LARGE SCALE GENOMIC DNA]</scope>
    <source>
        <strain evidence="3">SpSt-508</strain>
    </source>
</reference>
<dbReference type="AlphaFoldDB" id="A0A7C4LL94"/>
<evidence type="ECO:0000313" key="3">
    <source>
        <dbReference type="EMBL" id="HGT39396.1"/>
    </source>
</evidence>
<dbReference type="EMBL" id="DSVQ01000012">
    <property type="protein sequence ID" value="HGT39396.1"/>
    <property type="molecule type" value="Genomic_DNA"/>
</dbReference>